<dbReference type="AlphaFoldDB" id="A0A4Y2U1U2"/>
<dbReference type="Proteomes" id="UP000499080">
    <property type="component" value="Unassembled WGS sequence"/>
</dbReference>
<evidence type="ECO:0000313" key="2">
    <source>
        <dbReference type="Proteomes" id="UP000499080"/>
    </source>
</evidence>
<evidence type="ECO:0000313" key="1">
    <source>
        <dbReference type="EMBL" id="GBO06808.1"/>
    </source>
</evidence>
<proteinExistence type="predicted"/>
<sequence>MDRKCPFCGRFTPPKDKYYCFAEEEEDDGCFTTNLEQSENAAQKTMKPDCNPLDSSIVNFEYSNLPLPQIDYIEFGEISSLRNENEG</sequence>
<protein>
    <submittedName>
        <fullName evidence="1">Uncharacterized protein</fullName>
    </submittedName>
</protein>
<dbReference type="EMBL" id="BGPR01033034">
    <property type="protein sequence ID" value="GBO06808.1"/>
    <property type="molecule type" value="Genomic_DNA"/>
</dbReference>
<organism evidence="1 2">
    <name type="scientific">Araneus ventricosus</name>
    <name type="common">Orbweaver spider</name>
    <name type="synonym">Epeira ventricosa</name>
    <dbReference type="NCBI Taxonomy" id="182803"/>
    <lineage>
        <taxon>Eukaryota</taxon>
        <taxon>Metazoa</taxon>
        <taxon>Ecdysozoa</taxon>
        <taxon>Arthropoda</taxon>
        <taxon>Chelicerata</taxon>
        <taxon>Arachnida</taxon>
        <taxon>Araneae</taxon>
        <taxon>Araneomorphae</taxon>
        <taxon>Entelegynae</taxon>
        <taxon>Araneoidea</taxon>
        <taxon>Araneidae</taxon>
        <taxon>Araneus</taxon>
    </lineage>
</organism>
<comment type="caution">
    <text evidence="1">The sequence shown here is derived from an EMBL/GenBank/DDBJ whole genome shotgun (WGS) entry which is preliminary data.</text>
</comment>
<gene>
    <name evidence="1" type="ORF">AVEN_47933_1</name>
</gene>
<accession>A0A4Y2U1U2</accession>
<reference evidence="1 2" key="1">
    <citation type="journal article" date="2019" name="Sci. Rep.">
        <title>Orb-weaving spider Araneus ventricosus genome elucidates the spidroin gene catalogue.</title>
        <authorList>
            <person name="Kono N."/>
            <person name="Nakamura H."/>
            <person name="Ohtoshi R."/>
            <person name="Moran D.A.P."/>
            <person name="Shinohara A."/>
            <person name="Yoshida Y."/>
            <person name="Fujiwara M."/>
            <person name="Mori M."/>
            <person name="Tomita M."/>
            <person name="Arakawa K."/>
        </authorList>
    </citation>
    <scope>NUCLEOTIDE SEQUENCE [LARGE SCALE GENOMIC DNA]</scope>
</reference>
<keyword evidence="2" id="KW-1185">Reference proteome</keyword>
<name>A0A4Y2U1U2_ARAVE</name>